<dbReference type="AlphaFoldDB" id="A0A1W9S1C5"/>
<comment type="similarity">
    <text evidence="1">Belongs to the peptidase S49 family.</text>
</comment>
<evidence type="ECO:0000313" key="7">
    <source>
        <dbReference type="EMBL" id="OQX90603.1"/>
    </source>
</evidence>
<dbReference type="InterPro" id="IPR002142">
    <property type="entry name" value="Peptidase_S49"/>
</dbReference>
<proteinExistence type="inferred from homology"/>
<dbReference type="NCBIfam" id="TIGR00706">
    <property type="entry name" value="SppA_dom"/>
    <property type="match status" value="1"/>
</dbReference>
<keyword evidence="5" id="KW-1133">Transmembrane helix</keyword>
<accession>A0A1W9S1C5</accession>
<dbReference type="GO" id="GO:0008236">
    <property type="term" value="F:serine-type peptidase activity"/>
    <property type="evidence" value="ECO:0007669"/>
    <property type="project" value="UniProtKB-KW"/>
</dbReference>
<sequence length="307" mass="34059">MKNFWFWIIVGVAVVVVIVAVIISNMIIYKGGSFLSLTDKYIGIVKIEGSIYDSKGIINQIKKYRRNDAVKGIVVRINSPGGGVSPTQEIVYELEKTRKERNIPIYCSMGSIAASGGYYIATACDEIYANPGTLTGSIGVIISLADVSELIAKIGFKMNVIKSGEFKDTGSMFREMSDDERKLLEGLVDDIYNQFVEAVVKGRSDILKKKLGVNKEDKVREYILKYADGRVFSGRQAEEYGFIDELGTLSECIDACAKEAGIEGKPKVIFPKKPRGLLDILVGENTLSPIKDRLEQTPSVEYMFRIF</sequence>
<dbReference type="Pfam" id="PF01343">
    <property type="entry name" value="Peptidase_S49"/>
    <property type="match status" value="1"/>
</dbReference>
<feature type="transmembrane region" description="Helical" evidence="5">
    <location>
        <begin position="6"/>
        <end position="28"/>
    </location>
</feature>
<dbReference type="PANTHER" id="PTHR42987:SF7">
    <property type="entry name" value="SIGNAL PEPTIDE PEPTIDASE SPPA-RELATED"/>
    <property type="match status" value="1"/>
</dbReference>
<keyword evidence="4" id="KW-0720">Serine protease</keyword>
<evidence type="ECO:0000256" key="3">
    <source>
        <dbReference type="ARBA" id="ARBA00022801"/>
    </source>
</evidence>
<dbReference type="EMBL" id="NATQ01000040">
    <property type="protein sequence ID" value="OQX90603.1"/>
    <property type="molecule type" value="Genomic_DNA"/>
</dbReference>
<dbReference type="InterPro" id="IPR029045">
    <property type="entry name" value="ClpP/crotonase-like_dom_sf"/>
</dbReference>
<gene>
    <name evidence="7" type="ORF">B6D57_02540</name>
</gene>
<evidence type="ECO:0000256" key="5">
    <source>
        <dbReference type="SAM" id="Phobius"/>
    </source>
</evidence>
<evidence type="ECO:0000256" key="2">
    <source>
        <dbReference type="ARBA" id="ARBA00022670"/>
    </source>
</evidence>
<dbReference type="InterPro" id="IPR004635">
    <property type="entry name" value="Pept_S49_SppA"/>
</dbReference>
<keyword evidence="5" id="KW-0472">Membrane</keyword>
<name>A0A1W9S1C5_9BACT</name>
<dbReference type="GO" id="GO:0006508">
    <property type="term" value="P:proteolysis"/>
    <property type="evidence" value="ECO:0007669"/>
    <property type="project" value="UniProtKB-KW"/>
</dbReference>
<dbReference type="PANTHER" id="PTHR42987">
    <property type="entry name" value="PEPTIDASE S49"/>
    <property type="match status" value="1"/>
</dbReference>
<dbReference type="Proteomes" id="UP000192611">
    <property type="component" value="Unassembled WGS sequence"/>
</dbReference>
<feature type="domain" description="Peptidase S49" evidence="6">
    <location>
        <begin position="98"/>
        <end position="262"/>
    </location>
</feature>
<evidence type="ECO:0000259" key="6">
    <source>
        <dbReference type="Pfam" id="PF01343"/>
    </source>
</evidence>
<keyword evidence="3" id="KW-0378">Hydrolase</keyword>
<dbReference type="SUPFAM" id="SSF52096">
    <property type="entry name" value="ClpP/crotonase"/>
    <property type="match status" value="1"/>
</dbReference>
<evidence type="ECO:0000256" key="4">
    <source>
        <dbReference type="ARBA" id="ARBA00022825"/>
    </source>
</evidence>
<dbReference type="Gene3D" id="3.90.226.10">
    <property type="entry name" value="2-enoyl-CoA Hydratase, Chain A, domain 1"/>
    <property type="match status" value="2"/>
</dbReference>
<keyword evidence="5" id="KW-0812">Transmembrane</keyword>
<protein>
    <recommendedName>
        <fullName evidence="6">Peptidase S49 domain-containing protein</fullName>
    </recommendedName>
</protein>
<dbReference type="InterPro" id="IPR047272">
    <property type="entry name" value="S49_SppA_C"/>
</dbReference>
<keyword evidence="2" id="KW-0645">Protease</keyword>
<organism evidence="7 8">
    <name type="scientific">Candidatus Coatesbacteria bacterium 4484_99</name>
    <dbReference type="NCBI Taxonomy" id="1970774"/>
    <lineage>
        <taxon>Bacteria</taxon>
        <taxon>Candidatus Coatesiibacteriota</taxon>
    </lineage>
</organism>
<dbReference type="CDD" id="cd07023">
    <property type="entry name" value="S49_Sppa_N_C"/>
    <property type="match status" value="1"/>
</dbReference>
<evidence type="ECO:0000313" key="8">
    <source>
        <dbReference type="Proteomes" id="UP000192611"/>
    </source>
</evidence>
<reference evidence="8" key="1">
    <citation type="submission" date="2017-03" db="EMBL/GenBank/DDBJ databases">
        <title>Novel pathways for hydrocarbon cycling and metabolic interdependencies in hydrothermal sediment communities.</title>
        <authorList>
            <person name="Dombrowski N."/>
            <person name="Seitz K."/>
            <person name="Teske A."/>
            <person name="Baker B."/>
        </authorList>
    </citation>
    <scope>NUCLEOTIDE SEQUENCE [LARGE SCALE GENOMIC DNA]</scope>
</reference>
<evidence type="ECO:0000256" key="1">
    <source>
        <dbReference type="ARBA" id="ARBA00008683"/>
    </source>
</evidence>
<comment type="caution">
    <text evidence="7">The sequence shown here is derived from an EMBL/GenBank/DDBJ whole genome shotgun (WGS) entry which is preliminary data.</text>
</comment>